<feature type="domain" description="Metallo-beta-lactamase" evidence="1">
    <location>
        <begin position="34"/>
        <end position="216"/>
    </location>
</feature>
<accession>A0A2S5R8X6</accession>
<organism evidence="2 3">
    <name type="scientific">Holospora curviuscula</name>
    <dbReference type="NCBI Taxonomy" id="1082868"/>
    <lineage>
        <taxon>Bacteria</taxon>
        <taxon>Pseudomonadati</taxon>
        <taxon>Pseudomonadota</taxon>
        <taxon>Alphaproteobacteria</taxon>
        <taxon>Holosporales</taxon>
        <taxon>Holosporaceae</taxon>
        <taxon>Holospora</taxon>
    </lineage>
</organism>
<dbReference type="RefSeq" id="WP_104206791.1">
    <property type="nucleotide sequence ID" value="NZ_PHHC01000082.1"/>
</dbReference>
<comment type="caution">
    <text evidence="2">The sequence shown here is derived from an EMBL/GenBank/DDBJ whole genome shotgun (WGS) entry which is preliminary data.</text>
</comment>
<dbReference type="AlphaFoldDB" id="A0A2S5R8X6"/>
<dbReference type="SMART" id="SM00849">
    <property type="entry name" value="Lactamase_B"/>
    <property type="match status" value="1"/>
</dbReference>
<evidence type="ECO:0000313" key="2">
    <source>
        <dbReference type="EMBL" id="PPE03750.1"/>
    </source>
</evidence>
<dbReference type="Proteomes" id="UP000239425">
    <property type="component" value="Unassembled WGS sequence"/>
</dbReference>
<dbReference type="PANTHER" id="PTHR42663">
    <property type="entry name" value="HYDROLASE C777.06C-RELATED-RELATED"/>
    <property type="match status" value="1"/>
</dbReference>
<dbReference type="PANTHER" id="PTHR42663:SF6">
    <property type="entry name" value="HYDROLASE C777.06C-RELATED"/>
    <property type="match status" value="1"/>
</dbReference>
<dbReference type="EMBL" id="PHHC01000082">
    <property type="protein sequence ID" value="PPE03750.1"/>
    <property type="molecule type" value="Genomic_DNA"/>
</dbReference>
<protein>
    <submittedName>
        <fullName evidence="2">Phosphoribosyl 1,2-cyclic phosphodiesterase</fullName>
    </submittedName>
</protein>
<name>A0A2S5R8X6_9PROT</name>
<dbReference type="Pfam" id="PF12706">
    <property type="entry name" value="Lactamase_B_2"/>
    <property type="match status" value="1"/>
</dbReference>
<reference evidence="2 3" key="1">
    <citation type="submission" date="2017-11" db="EMBL/GenBank/DDBJ databases">
        <title>Comparative genomic analysis of Holospora spp., intranuclear symbionts of paramecia.</title>
        <authorList>
            <person name="Garushyants S.K."/>
            <person name="Beliavskaya A."/>
            <person name="Malko D.B."/>
            <person name="Logacheva M.D."/>
            <person name="Rautian M.S."/>
            <person name="Gelfand M.S."/>
        </authorList>
    </citation>
    <scope>NUCLEOTIDE SEQUENCE [LARGE SCALE GENOMIC DNA]</scope>
    <source>
        <strain evidence="3">02AZ16</strain>
    </source>
</reference>
<proteinExistence type="predicted"/>
<dbReference type="SUPFAM" id="SSF56281">
    <property type="entry name" value="Metallo-hydrolase/oxidoreductase"/>
    <property type="match status" value="1"/>
</dbReference>
<keyword evidence="3" id="KW-1185">Reference proteome</keyword>
<dbReference type="CDD" id="cd16279">
    <property type="entry name" value="metallo-hydrolase-like_MBL-fold"/>
    <property type="match status" value="1"/>
</dbReference>
<evidence type="ECO:0000313" key="3">
    <source>
        <dbReference type="Proteomes" id="UP000239425"/>
    </source>
</evidence>
<gene>
    <name evidence="2" type="ORF">HCUR_00765</name>
</gene>
<dbReference type="InterPro" id="IPR001279">
    <property type="entry name" value="Metallo-B-lactamas"/>
</dbReference>
<dbReference type="OrthoDB" id="9781189at2"/>
<dbReference type="InterPro" id="IPR036866">
    <property type="entry name" value="RibonucZ/Hydroxyglut_hydro"/>
</dbReference>
<sequence>MQGIVLGCGPSVGVPSLRWGWGACDPKNPKNQRTRSSFFFRTLQGSWLIDASPDLRYQCLAQGVKKINGVLCTHAHMDHIGGVGDLVAFAVSGPVLFYADSLTCEALKTMLPYAFLGNTQFIQLHPIQGLFYLFDIPVVSFIQNHGTSYSLGYRFPTWAYSTDLVELSEEAFDLLKGIDTWILACLSTLPNKKHAHLERVLTWVERVKPKRTILTHMNSDLDYNTLKDQLPFGVEPGFDGMVLSL</sequence>
<evidence type="ECO:0000259" key="1">
    <source>
        <dbReference type="SMART" id="SM00849"/>
    </source>
</evidence>
<dbReference type="Gene3D" id="3.60.15.10">
    <property type="entry name" value="Ribonuclease Z/Hydroxyacylglutathione hydrolase-like"/>
    <property type="match status" value="1"/>
</dbReference>